<dbReference type="InterPro" id="IPR008869">
    <property type="entry name" value="MlaC/ttg2D"/>
</dbReference>
<dbReference type="AlphaFoldDB" id="A0A1S1HBC8"/>
<gene>
    <name evidence="2" type="ORF">BHE75_00717</name>
</gene>
<feature type="chain" id="PRO_5010181890" evidence="1">
    <location>
        <begin position="31"/>
        <end position="201"/>
    </location>
</feature>
<evidence type="ECO:0000256" key="1">
    <source>
        <dbReference type="SAM" id="SignalP"/>
    </source>
</evidence>
<keyword evidence="1" id="KW-0732">Signal</keyword>
<dbReference type="InterPro" id="IPR042245">
    <property type="entry name" value="Tgt2/MlaC_sf"/>
</dbReference>
<name>A0A1S1HBC8_9SPHN</name>
<dbReference type="Gene3D" id="3.10.450.710">
    <property type="entry name" value="Tgt2/MlaC"/>
    <property type="match status" value="1"/>
</dbReference>
<dbReference type="OrthoDB" id="8099120at2"/>
<reference evidence="2 3" key="1">
    <citation type="submission" date="2016-09" db="EMBL/GenBank/DDBJ databases">
        <title>Metabolic pathway, cell adaptation mechanisms and a novel monoxygenase revealed through proteogenomic-transcription analysis of a Sphingomonas haloaromaticamans strain degrading the fungicide ortho-phenylphenol.</title>
        <authorList>
            <person name="Perruchon C."/>
            <person name="Papadopoulou E.S."/>
            <person name="Rousidou C."/>
            <person name="Vasileiadis S."/>
            <person name="Tanou G."/>
            <person name="Amoutzias G."/>
            <person name="Molassiotis A."/>
            <person name="Karpouzas D.G."/>
        </authorList>
    </citation>
    <scope>NUCLEOTIDE SEQUENCE [LARGE SCALE GENOMIC DNA]</scope>
    <source>
        <strain evidence="2 3">P3</strain>
    </source>
</reference>
<keyword evidence="3" id="KW-1185">Reference proteome</keyword>
<accession>A0A1S1HBC8</accession>
<dbReference type="Pfam" id="PF05494">
    <property type="entry name" value="MlaC"/>
    <property type="match status" value="1"/>
</dbReference>
<comment type="caution">
    <text evidence="2">The sequence shown here is derived from an EMBL/GenBank/DDBJ whole genome shotgun (WGS) entry which is preliminary data.</text>
</comment>
<organism evidence="2 3">
    <name type="scientific">Edaphosphingomonas haloaromaticamans</name>
    <dbReference type="NCBI Taxonomy" id="653954"/>
    <lineage>
        <taxon>Bacteria</taxon>
        <taxon>Pseudomonadati</taxon>
        <taxon>Pseudomonadota</taxon>
        <taxon>Alphaproteobacteria</taxon>
        <taxon>Sphingomonadales</taxon>
        <taxon>Rhizorhabdaceae</taxon>
        <taxon>Edaphosphingomonas</taxon>
    </lineage>
</organism>
<feature type="signal peptide" evidence="1">
    <location>
        <begin position="1"/>
        <end position="30"/>
    </location>
</feature>
<dbReference type="Proteomes" id="UP000179467">
    <property type="component" value="Unassembled WGS sequence"/>
</dbReference>
<dbReference type="EMBL" id="MIPT01000001">
    <property type="protein sequence ID" value="OHT18741.1"/>
    <property type="molecule type" value="Genomic_DNA"/>
</dbReference>
<dbReference type="PANTHER" id="PTHR36573">
    <property type="entry name" value="INTERMEMBRANE PHOSPHOLIPID TRANSPORT SYSTEM BINDING PROTEIN MLAC"/>
    <property type="match status" value="1"/>
</dbReference>
<sequence length="201" mass="21447">MISMRIPFTAATIALAGLAAPIALATPASAAAINNQDPQAFISGLSQEGFGALRGGNRAAAKVKFRDLLSQHFAIDQIGDRLIRRWKPTLKPDQLAAYQAALPNYVIGIYADRLFEYADADLKVIRSQPAANGAAVVTQVVKKGQQPITAIWSVTKTPAGYKVSNLTVAGINLALTQAADFDAYIQRNGFDKLVAFMKSKG</sequence>
<dbReference type="PANTHER" id="PTHR36573:SF1">
    <property type="entry name" value="INTERMEMBRANE PHOSPHOLIPID TRANSPORT SYSTEM BINDING PROTEIN MLAC"/>
    <property type="match status" value="1"/>
</dbReference>
<evidence type="ECO:0000313" key="2">
    <source>
        <dbReference type="EMBL" id="OHT18741.1"/>
    </source>
</evidence>
<protein>
    <submittedName>
        <fullName evidence="2">Toluene tolerance, Ttg2</fullName>
    </submittedName>
</protein>
<evidence type="ECO:0000313" key="3">
    <source>
        <dbReference type="Proteomes" id="UP000179467"/>
    </source>
</evidence>
<proteinExistence type="predicted"/>